<reference evidence="5 6" key="1">
    <citation type="submission" date="2011-11" db="EMBL/GenBank/DDBJ databases">
        <title>The Noncontiguous Finished sequence of Saccharomonospora cyanea NA-134.</title>
        <authorList>
            <consortium name="US DOE Joint Genome Institute"/>
            <person name="Lucas S."/>
            <person name="Han J."/>
            <person name="Lapidus A."/>
            <person name="Cheng J.-F."/>
            <person name="Goodwin L."/>
            <person name="Pitluck S."/>
            <person name="Peters L."/>
            <person name="Ovchinnikova G."/>
            <person name="Lu M."/>
            <person name="Detter J.C."/>
            <person name="Han C."/>
            <person name="Tapia R."/>
            <person name="Land M."/>
            <person name="Hauser L."/>
            <person name="Kyrpides N."/>
            <person name="Ivanova N."/>
            <person name="Pagani I."/>
            <person name="Brambilla E.-M."/>
            <person name="Klenk H.-P."/>
            <person name="Woyke T."/>
        </authorList>
    </citation>
    <scope>NUCLEOTIDE SEQUENCE [LARGE SCALE GENOMIC DNA]</scope>
    <source>
        <strain evidence="5 6">NA-134</strain>
    </source>
</reference>
<dbReference type="eggNOG" id="COG0318">
    <property type="taxonomic scope" value="Bacteria"/>
</dbReference>
<proteinExistence type="inferred from homology"/>
<evidence type="ECO:0000256" key="2">
    <source>
        <dbReference type="ARBA" id="ARBA00022598"/>
    </source>
</evidence>
<dbReference type="GO" id="GO:0031956">
    <property type="term" value="F:medium-chain fatty acid-CoA ligase activity"/>
    <property type="evidence" value="ECO:0007669"/>
    <property type="project" value="TreeGrafter"/>
</dbReference>
<name>H5XER5_9PSEU</name>
<dbReference type="Pfam" id="PF13193">
    <property type="entry name" value="AMP-binding_C"/>
    <property type="match status" value="1"/>
</dbReference>
<dbReference type="PANTHER" id="PTHR43201:SF5">
    <property type="entry name" value="MEDIUM-CHAIN ACYL-COA LIGASE ACSF2, MITOCHONDRIAL"/>
    <property type="match status" value="1"/>
</dbReference>
<dbReference type="RefSeq" id="WP_005453047.1">
    <property type="nucleotide sequence ID" value="NZ_CM001440.1"/>
</dbReference>
<comment type="similarity">
    <text evidence="1">Belongs to the ATP-dependent AMP-binding enzyme family.</text>
</comment>
<dbReference type="SUPFAM" id="SSF56801">
    <property type="entry name" value="Acetyl-CoA synthetase-like"/>
    <property type="match status" value="1"/>
</dbReference>
<dbReference type="InterPro" id="IPR020845">
    <property type="entry name" value="AMP-binding_CS"/>
</dbReference>
<evidence type="ECO:0000259" key="3">
    <source>
        <dbReference type="Pfam" id="PF00501"/>
    </source>
</evidence>
<gene>
    <name evidence="5" type="ORF">SaccyDRAFT_0359</name>
</gene>
<evidence type="ECO:0000313" key="6">
    <source>
        <dbReference type="Proteomes" id="UP000002791"/>
    </source>
</evidence>
<dbReference type="STRING" id="882082.SaccyDRAFT_0359"/>
<dbReference type="HOGENOM" id="CLU_000022_59_0_11"/>
<dbReference type="Pfam" id="PF00501">
    <property type="entry name" value="AMP-binding"/>
    <property type="match status" value="1"/>
</dbReference>
<dbReference type="Proteomes" id="UP000002791">
    <property type="component" value="Chromosome"/>
</dbReference>
<evidence type="ECO:0000256" key="1">
    <source>
        <dbReference type="ARBA" id="ARBA00006432"/>
    </source>
</evidence>
<feature type="domain" description="AMP-binding enzyme C-terminal" evidence="4">
    <location>
        <begin position="438"/>
        <end position="513"/>
    </location>
</feature>
<organism evidence="5 6">
    <name type="scientific">Saccharomonospora cyanea NA-134</name>
    <dbReference type="NCBI Taxonomy" id="882082"/>
    <lineage>
        <taxon>Bacteria</taxon>
        <taxon>Bacillati</taxon>
        <taxon>Actinomycetota</taxon>
        <taxon>Actinomycetes</taxon>
        <taxon>Pseudonocardiales</taxon>
        <taxon>Pseudonocardiaceae</taxon>
        <taxon>Saccharomonospora</taxon>
    </lineage>
</organism>
<dbReference type="InterPro" id="IPR045851">
    <property type="entry name" value="AMP-bd_C_sf"/>
</dbReference>
<dbReference type="PROSITE" id="PS00455">
    <property type="entry name" value="AMP_BINDING"/>
    <property type="match status" value="1"/>
</dbReference>
<accession>H5XER5</accession>
<dbReference type="GO" id="GO:0006631">
    <property type="term" value="P:fatty acid metabolic process"/>
    <property type="evidence" value="ECO:0007669"/>
    <property type="project" value="TreeGrafter"/>
</dbReference>
<dbReference type="InterPro" id="IPR042099">
    <property type="entry name" value="ANL_N_sf"/>
</dbReference>
<feature type="domain" description="AMP-dependent synthetase/ligase" evidence="3">
    <location>
        <begin position="33"/>
        <end position="390"/>
    </location>
</feature>
<evidence type="ECO:0000313" key="5">
    <source>
        <dbReference type="EMBL" id="EHR59294.1"/>
    </source>
</evidence>
<protein>
    <submittedName>
        <fullName evidence="5">Acyl-CoA synthetase (AMP-forming)/AMP-acid ligase II</fullName>
    </submittedName>
</protein>
<dbReference type="AlphaFoldDB" id="H5XER5"/>
<keyword evidence="2 5" id="KW-0436">Ligase</keyword>
<dbReference type="EMBL" id="CM001440">
    <property type="protein sequence ID" value="EHR59294.1"/>
    <property type="molecule type" value="Genomic_DNA"/>
</dbReference>
<dbReference type="InterPro" id="IPR025110">
    <property type="entry name" value="AMP-bd_C"/>
</dbReference>
<dbReference type="PANTHER" id="PTHR43201">
    <property type="entry name" value="ACYL-COA SYNTHETASE"/>
    <property type="match status" value="1"/>
</dbReference>
<dbReference type="Gene3D" id="3.40.50.12780">
    <property type="entry name" value="N-terminal domain of ligase-like"/>
    <property type="match status" value="1"/>
</dbReference>
<sequence length="532" mass="54624">MSAPATARWDTVEMGKGQVVTGGTSNVADLAAEAARTRTDRLALIDTATGTTLTWGELELAVRATAHRLREAGVEPGDRVGVRLPTSAAFAVAFFAVLRADGVVVPLNPQEPASASTAVLADCGAEVVLGDESLGSATLVEPVLAAPERPGDAGSPAEPSRGGEDLAALLYTSGTTGSPRGVMLSHRALLAGVAQLRSLTPSPVEPSDRVFVAVPMHHVYGLGPGLLAPTAAGATLVTAPRFEARSALSDCLNHRVTVVLGVPAMYVAMAARPADELGESLSTVRLLVSGAAPLRPKVLADIRAATGLQIFEGYGLTEAAPVVTSTLVTGYAKPGSVGRPLPGVEVRLVDGDGTESGVPLDPEDPDDTFDDADGTGLVAVRGANLFSGYWPDGAHGPDADGWFRTGDVGYVDTDGDLHLVDRAGDLVIVNGFNVYPHEVEGVISELPQVREAAVVGVLDEHSGEAVKAVVVPEEGATLSEQQVIEHCAARLAGYKVPTVVSFTDALPLSATGKVRRVGLRGVDAVGQDGSHA</sequence>
<evidence type="ECO:0000259" key="4">
    <source>
        <dbReference type="Pfam" id="PF13193"/>
    </source>
</evidence>
<dbReference type="InterPro" id="IPR000873">
    <property type="entry name" value="AMP-dep_synth/lig_dom"/>
</dbReference>
<keyword evidence="6" id="KW-1185">Reference proteome</keyword>
<dbReference type="Gene3D" id="3.30.300.30">
    <property type="match status" value="1"/>
</dbReference>